<protein>
    <submittedName>
        <fullName evidence="2">Contact-dependent growth inhibition system immunity protein</fullName>
    </submittedName>
</protein>
<keyword evidence="3" id="KW-1185">Reference proteome</keyword>
<proteinExistence type="predicted"/>
<comment type="caution">
    <text evidence="2">The sequence shown here is derived from an EMBL/GenBank/DDBJ whole genome shotgun (WGS) entry which is preliminary data.</text>
</comment>
<organism evidence="2 3">
    <name type="scientific">Pseudomonas koreensis</name>
    <dbReference type="NCBI Taxonomy" id="198620"/>
    <lineage>
        <taxon>Bacteria</taxon>
        <taxon>Pseudomonadati</taxon>
        <taxon>Pseudomonadota</taxon>
        <taxon>Gammaproteobacteria</taxon>
        <taxon>Pseudomonadales</taxon>
        <taxon>Pseudomonadaceae</taxon>
        <taxon>Pseudomonas</taxon>
    </lineage>
</organism>
<dbReference type="Proteomes" id="UP001139955">
    <property type="component" value="Unassembled WGS sequence"/>
</dbReference>
<dbReference type="EMBL" id="JAOSKY010000021">
    <property type="protein sequence ID" value="MCU7251294.1"/>
    <property type="molecule type" value="Genomic_DNA"/>
</dbReference>
<dbReference type="RefSeq" id="WP_301623470.1">
    <property type="nucleotide sequence ID" value="NZ_JAOSKY010000021.1"/>
</dbReference>
<reference evidence="2" key="1">
    <citation type="submission" date="2022-09" db="EMBL/GenBank/DDBJ databases">
        <authorList>
            <person name="Cesa-Luna C."/>
            <person name="Girard L."/>
            <person name="Lood C."/>
            <person name="Hofte M."/>
            <person name="De Mot R."/>
        </authorList>
    </citation>
    <scope>NUCLEOTIDE SEQUENCE</scope>
    <source>
        <strain evidence="2">B1M3-32</strain>
    </source>
</reference>
<dbReference type="AlphaFoldDB" id="A0A9X2XMV5"/>
<evidence type="ECO:0000313" key="2">
    <source>
        <dbReference type="EMBL" id="MCU7251294.1"/>
    </source>
</evidence>
<evidence type="ECO:0000313" key="3">
    <source>
        <dbReference type="Proteomes" id="UP001139955"/>
    </source>
</evidence>
<dbReference type="CDD" id="cd20687">
    <property type="entry name" value="CdiI_Ykris-like"/>
    <property type="match status" value="1"/>
</dbReference>
<feature type="domain" description="CdiI immunity protein" evidence="1">
    <location>
        <begin position="6"/>
        <end position="92"/>
    </location>
</feature>
<name>A0A9X2XMV5_9PSED</name>
<reference evidence="2" key="2">
    <citation type="journal article" date="2023" name="mSystems">
        <title>Charting the Lipopeptidome of Nonpathogenic Pseudomonas.</title>
        <authorList>
            <person name="Cesa-Luna C."/>
            <person name="Geudens N."/>
            <person name="Girard L."/>
            <person name="De Roo V."/>
            <person name="Maklad H.R."/>
            <person name="Martins J.C."/>
            <person name="Hofte M."/>
            <person name="De Mot R."/>
        </authorList>
    </citation>
    <scope>NUCLEOTIDE SEQUENCE</scope>
    <source>
        <strain evidence="2">B1M3-32</strain>
    </source>
</reference>
<dbReference type="InterPro" id="IPR041129">
    <property type="entry name" value="CdiI_2"/>
</dbReference>
<gene>
    <name evidence="2" type="ORF">OC940_26070</name>
</gene>
<accession>A0A9X2XMV5</accession>
<evidence type="ECO:0000259" key="1">
    <source>
        <dbReference type="Pfam" id="PF18593"/>
    </source>
</evidence>
<sequence length="101" mass="11943">MTNENFYQLYQFLGAYFHEDWMGDFDSADEVVKSFFDDSDESTLTAVSEEINELVSLDMKEVELREFLLKDLGCCYCYWHEWGTGQAWLEHVFSSIQSRKP</sequence>
<dbReference type="Pfam" id="PF18593">
    <property type="entry name" value="CdiI_2"/>
    <property type="match status" value="1"/>
</dbReference>